<feature type="transmembrane region" description="Helical" evidence="3">
    <location>
        <begin position="162"/>
        <end position="183"/>
    </location>
</feature>
<dbReference type="SUPFAM" id="SSF48452">
    <property type="entry name" value="TPR-like"/>
    <property type="match status" value="1"/>
</dbReference>
<dbReference type="STRING" id="1802538.A2382_02190"/>
<keyword evidence="3" id="KW-1133">Transmembrane helix</keyword>
<feature type="transmembrane region" description="Helical" evidence="3">
    <location>
        <begin position="37"/>
        <end position="53"/>
    </location>
</feature>
<feature type="compositionally biased region" description="Basic and acidic residues" evidence="2">
    <location>
        <begin position="625"/>
        <end position="635"/>
    </location>
</feature>
<evidence type="ECO:0000313" key="5">
    <source>
        <dbReference type="Proteomes" id="UP000178999"/>
    </source>
</evidence>
<sequence length="680" mass="74328">MEKLLEKVETILIYVLVVFVPLAILPVFPDFFLTPKLVGLTFIVGLLLLIKLVKTFNRGSLSFTVGSFDFPLLILAGAYVASGILNSSNRMEAFFLPGTGTIMVSSILVYFFVNQLSDEIKRRIGFLLYIDGILVSLVSLLVAAGAFSAMSNLPAIFKLADFNTLGGSLAVLVFLVTIIPFGIDMMRSEKDLLYRALQGVSLSLVVFAIVISVLNITPGKPASPKLPSLNTSWVVMIDSLKADPLLGVGAGNYLTAFNQYRPFTYNSTDLWRVRFQTARNFYMTVATEAGLIGLSTLFILGYLIVKEVSKYSNKEMKLVGWTKNNRAHLSSLIILVIWLAIFPGNIVFVFLLTILLSLNSESVKINLGALGASLNSGSKSGNFAAKLPVIVVTLPVLIALCVFSFYGVKSVRAEYFFKKSMDSLAKDDGGGAYNFLVKAISESPYIDRYHTAYAQLNLALANSVASSKKEMSDEERATVTQLIQQAIREGKAGVTLNQQRAVNWETLARIYQAVMPLAEGADQFAVDSFRQAIALDPLNPDLRIALGGIFFSVKDYESASRIFELAVAAKPDYANAHYNFGFTLKELGKTEAALAEIKATLSLIEDKSSKDYELVTQVIKELEEKKKTEQVKTEQGESLSLPQQQGNNTITPPLELPSDAKPPATEPQTTDSVPSPTPLP</sequence>
<feature type="transmembrane region" description="Helical" evidence="3">
    <location>
        <begin position="281"/>
        <end position="305"/>
    </location>
</feature>
<feature type="repeat" description="TPR" evidence="1">
    <location>
        <begin position="540"/>
        <end position="573"/>
    </location>
</feature>
<dbReference type="EMBL" id="MGHY01000009">
    <property type="protein sequence ID" value="OGM79707.1"/>
    <property type="molecule type" value="Genomic_DNA"/>
</dbReference>
<dbReference type="SMART" id="SM00028">
    <property type="entry name" value="TPR"/>
    <property type="match status" value="3"/>
</dbReference>
<name>A0A1F8CTQ4_9BACT</name>
<dbReference type="PROSITE" id="PS50005">
    <property type="entry name" value="TPR"/>
    <property type="match status" value="1"/>
</dbReference>
<evidence type="ECO:0000256" key="1">
    <source>
        <dbReference type="PROSITE-ProRule" id="PRU00339"/>
    </source>
</evidence>
<feature type="transmembrane region" description="Helical" evidence="3">
    <location>
        <begin position="387"/>
        <end position="408"/>
    </location>
</feature>
<feature type="transmembrane region" description="Helical" evidence="3">
    <location>
        <begin position="93"/>
        <end position="113"/>
    </location>
</feature>
<feature type="region of interest" description="Disordered" evidence="2">
    <location>
        <begin position="625"/>
        <end position="680"/>
    </location>
</feature>
<keyword evidence="3" id="KW-0812">Transmembrane</keyword>
<dbReference type="Gene3D" id="1.25.40.10">
    <property type="entry name" value="Tetratricopeptide repeat domain"/>
    <property type="match status" value="1"/>
</dbReference>
<protein>
    <submittedName>
        <fullName evidence="4">Uncharacterized protein</fullName>
    </submittedName>
</protein>
<evidence type="ECO:0000313" key="4">
    <source>
        <dbReference type="EMBL" id="OGM79707.1"/>
    </source>
</evidence>
<feature type="transmembrane region" description="Helical" evidence="3">
    <location>
        <begin position="192"/>
        <end position="216"/>
    </location>
</feature>
<evidence type="ECO:0000256" key="3">
    <source>
        <dbReference type="SAM" id="Phobius"/>
    </source>
</evidence>
<accession>A0A1F8CTQ4</accession>
<feature type="transmembrane region" description="Helical" evidence="3">
    <location>
        <begin position="332"/>
        <end position="358"/>
    </location>
</feature>
<comment type="caution">
    <text evidence="4">The sequence shown here is derived from an EMBL/GenBank/DDBJ whole genome shotgun (WGS) entry which is preliminary data.</text>
</comment>
<dbReference type="AlphaFoldDB" id="A0A1F8CTQ4"/>
<reference evidence="4 5" key="1">
    <citation type="journal article" date="2016" name="Nat. Commun.">
        <title>Thousands of microbial genomes shed light on interconnected biogeochemical processes in an aquifer system.</title>
        <authorList>
            <person name="Anantharaman K."/>
            <person name="Brown C.T."/>
            <person name="Hug L.A."/>
            <person name="Sharon I."/>
            <person name="Castelle C.J."/>
            <person name="Probst A.J."/>
            <person name="Thomas B.C."/>
            <person name="Singh A."/>
            <person name="Wilkins M.J."/>
            <person name="Karaoz U."/>
            <person name="Brodie E.L."/>
            <person name="Williams K.H."/>
            <person name="Hubbard S.S."/>
            <person name="Banfield J.F."/>
        </authorList>
    </citation>
    <scope>NUCLEOTIDE SEQUENCE [LARGE SCALE GENOMIC DNA]</scope>
</reference>
<gene>
    <name evidence="4" type="ORF">A2382_02190</name>
</gene>
<dbReference type="Pfam" id="PF14559">
    <property type="entry name" value="TPR_19"/>
    <property type="match status" value="1"/>
</dbReference>
<feature type="transmembrane region" description="Helical" evidence="3">
    <location>
        <begin position="60"/>
        <end position="81"/>
    </location>
</feature>
<dbReference type="InterPro" id="IPR019734">
    <property type="entry name" value="TPR_rpt"/>
</dbReference>
<dbReference type="Proteomes" id="UP000178999">
    <property type="component" value="Unassembled WGS sequence"/>
</dbReference>
<keyword evidence="1" id="KW-0802">TPR repeat</keyword>
<evidence type="ECO:0000256" key="2">
    <source>
        <dbReference type="SAM" id="MobiDB-lite"/>
    </source>
</evidence>
<dbReference type="InterPro" id="IPR011990">
    <property type="entry name" value="TPR-like_helical_dom_sf"/>
</dbReference>
<keyword evidence="3" id="KW-0472">Membrane</keyword>
<feature type="transmembrane region" description="Helical" evidence="3">
    <location>
        <begin position="12"/>
        <end position="31"/>
    </location>
</feature>
<feature type="transmembrane region" description="Helical" evidence="3">
    <location>
        <begin position="125"/>
        <end position="150"/>
    </location>
</feature>
<feature type="compositionally biased region" description="Polar residues" evidence="2">
    <location>
        <begin position="636"/>
        <end position="651"/>
    </location>
</feature>
<proteinExistence type="predicted"/>
<organism evidence="4 5">
    <name type="scientific">Candidatus Woesebacteria bacterium RIFOXYB1_FULL_38_16</name>
    <dbReference type="NCBI Taxonomy" id="1802538"/>
    <lineage>
        <taxon>Bacteria</taxon>
        <taxon>Candidatus Woeseibacteriota</taxon>
    </lineage>
</organism>